<evidence type="ECO:0000256" key="4">
    <source>
        <dbReference type="ARBA" id="ARBA00022764"/>
    </source>
</evidence>
<gene>
    <name evidence="5" type="ORF">JYU06_05140</name>
</gene>
<dbReference type="PANTHER" id="PTHR30222:SF17">
    <property type="entry name" value="SPERMIDINE_PUTRESCINE-BINDING PERIPLASMIC PROTEIN"/>
    <property type="match status" value="1"/>
</dbReference>
<proteinExistence type="predicted"/>
<dbReference type="InterPro" id="IPR006059">
    <property type="entry name" value="SBP"/>
</dbReference>
<accession>A0ABS3AUV1</accession>
<feature type="non-terminal residue" evidence="5">
    <location>
        <position position="1"/>
    </location>
</feature>
<evidence type="ECO:0000256" key="3">
    <source>
        <dbReference type="ARBA" id="ARBA00022729"/>
    </source>
</evidence>
<comment type="caution">
    <text evidence="5">The sequence shown here is derived from an EMBL/GenBank/DDBJ whole genome shotgun (WGS) entry which is preliminary data.</text>
</comment>
<dbReference type="Proteomes" id="UP000717534">
    <property type="component" value="Unassembled WGS sequence"/>
</dbReference>
<comment type="subcellular location">
    <subcellularLocation>
        <location evidence="1">Periplasm</location>
    </subcellularLocation>
</comment>
<dbReference type="PRINTS" id="PR00909">
    <property type="entry name" value="SPERMDNBNDNG"/>
</dbReference>
<dbReference type="EMBL" id="JAFITO010000071">
    <property type="protein sequence ID" value="MBN4068885.1"/>
    <property type="molecule type" value="Genomic_DNA"/>
</dbReference>
<protein>
    <submittedName>
        <fullName evidence="5">Extracellular solute-binding protein</fullName>
    </submittedName>
</protein>
<keyword evidence="2" id="KW-0813">Transport</keyword>
<evidence type="ECO:0000256" key="1">
    <source>
        <dbReference type="ARBA" id="ARBA00004418"/>
    </source>
</evidence>
<keyword evidence="6" id="KW-1185">Reference proteome</keyword>
<evidence type="ECO:0000313" key="6">
    <source>
        <dbReference type="Proteomes" id="UP000717534"/>
    </source>
</evidence>
<organism evidence="5 6">
    <name type="scientific">Desulfotalea psychrophila</name>
    <dbReference type="NCBI Taxonomy" id="84980"/>
    <lineage>
        <taxon>Bacteria</taxon>
        <taxon>Pseudomonadati</taxon>
        <taxon>Thermodesulfobacteriota</taxon>
        <taxon>Desulfobulbia</taxon>
        <taxon>Desulfobulbales</taxon>
        <taxon>Desulfocapsaceae</taxon>
        <taxon>Desulfotalea</taxon>
    </lineage>
</organism>
<evidence type="ECO:0000256" key="2">
    <source>
        <dbReference type="ARBA" id="ARBA00022448"/>
    </source>
</evidence>
<dbReference type="InterPro" id="IPR001188">
    <property type="entry name" value="Sperm_putr-bd"/>
</dbReference>
<reference evidence="5 6" key="1">
    <citation type="submission" date="2021-02" db="EMBL/GenBank/DDBJ databases">
        <title>Activity-based single-cell genomes from oceanic crustal fluid captures similar information to metagenomic and metatranscriptomic surveys with orders of magnitude less sampling.</title>
        <authorList>
            <person name="D'Angelo T.S."/>
            <person name="Orcutt B.N."/>
        </authorList>
    </citation>
    <scope>NUCLEOTIDE SEQUENCE [LARGE SCALE GENOMIC DNA]</scope>
    <source>
        <strain evidence="5">AH-315-G02</strain>
    </source>
</reference>
<dbReference type="Gene3D" id="3.40.190.10">
    <property type="entry name" value="Periplasmic binding protein-like II"/>
    <property type="match status" value="2"/>
</dbReference>
<keyword evidence="4" id="KW-0574">Periplasm</keyword>
<keyword evidence="3" id="KW-0732">Signal</keyword>
<dbReference type="Pfam" id="PF13416">
    <property type="entry name" value="SBP_bac_8"/>
    <property type="match status" value="1"/>
</dbReference>
<dbReference type="SUPFAM" id="SSF53850">
    <property type="entry name" value="Periplasmic binding protein-like II"/>
    <property type="match status" value="1"/>
</dbReference>
<evidence type="ECO:0000313" key="5">
    <source>
        <dbReference type="EMBL" id="MBN4068885.1"/>
    </source>
</evidence>
<dbReference type="PANTHER" id="PTHR30222">
    <property type="entry name" value="SPERMIDINE/PUTRESCINE-BINDING PERIPLASMIC PROTEIN"/>
    <property type="match status" value="1"/>
</dbReference>
<name>A0ABS3AUV1_9BACT</name>
<sequence length="272" mass="31083">YRELDENKITNLHNLEPSFWDISGKTGGIIDGKRVGLPYDWGTEACAWNTEKLNFKYGELSYNTMWDPEFVQKVTCRPHSVFIGAGLYLDAIGKVPSNRMMDTYESEEKMRKIYDEIFKFLVERKKNIKMFWNNAQDHQLAFLQNGCVIGQTWDGPILTLKKEGKPVSYMAPKEGALTWVDSMAIVKNAKNIEQAYAFINWAYTPEAGAIMAKSTGYNSVVKGVADLLDDATKKGFAEAYPEDALDNLWWYPSEASWFVPARTEYRDKFQAA</sequence>